<reference evidence="1 2" key="2">
    <citation type="submission" date="2019-04" db="EMBL/GenBank/DDBJ databases">
        <title>The genome sequence of big-headed turtle.</title>
        <authorList>
            <person name="Gong S."/>
        </authorList>
    </citation>
    <scope>NUCLEOTIDE SEQUENCE [LARGE SCALE GENOMIC DNA]</scope>
    <source>
        <strain evidence="1">DO16091913</strain>
        <tissue evidence="1">Muscle</tissue>
    </source>
</reference>
<organism evidence="1 2">
    <name type="scientific">Platysternon megacephalum</name>
    <name type="common">big-headed turtle</name>
    <dbReference type="NCBI Taxonomy" id="55544"/>
    <lineage>
        <taxon>Eukaryota</taxon>
        <taxon>Metazoa</taxon>
        <taxon>Chordata</taxon>
        <taxon>Craniata</taxon>
        <taxon>Vertebrata</taxon>
        <taxon>Euteleostomi</taxon>
        <taxon>Archelosauria</taxon>
        <taxon>Testudinata</taxon>
        <taxon>Testudines</taxon>
        <taxon>Cryptodira</taxon>
        <taxon>Durocryptodira</taxon>
        <taxon>Testudinoidea</taxon>
        <taxon>Platysternidae</taxon>
        <taxon>Platysternon</taxon>
    </lineage>
</organism>
<accession>A0A4D9DY44</accession>
<reference evidence="1 2" key="1">
    <citation type="submission" date="2019-04" db="EMBL/GenBank/DDBJ databases">
        <title>Draft genome of the big-headed turtle Platysternon megacephalum.</title>
        <authorList>
            <person name="Gong S."/>
        </authorList>
    </citation>
    <scope>NUCLEOTIDE SEQUENCE [LARGE SCALE GENOMIC DNA]</scope>
    <source>
        <strain evidence="1">DO16091913</strain>
        <tissue evidence="1">Muscle</tissue>
    </source>
</reference>
<dbReference type="EMBL" id="QXTE01000188">
    <property type="protein sequence ID" value="TFK02449.1"/>
    <property type="molecule type" value="Genomic_DNA"/>
</dbReference>
<keyword evidence="1" id="KW-0418">Kinase</keyword>
<proteinExistence type="predicted"/>
<dbReference type="GO" id="GO:0016301">
    <property type="term" value="F:kinase activity"/>
    <property type="evidence" value="ECO:0007669"/>
    <property type="project" value="UniProtKB-KW"/>
</dbReference>
<name>A0A4D9DY44_9SAUR</name>
<comment type="caution">
    <text evidence="1">The sequence shown here is derived from an EMBL/GenBank/DDBJ whole genome shotgun (WGS) entry which is preliminary data.</text>
</comment>
<dbReference type="AlphaFoldDB" id="A0A4D9DY44"/>
<evidence type="ECO:0000313" key="2">
    <source>
        <dbReference type="Proteomes" id="UP000297703"/>
    </source>
</evidence>
<sequence length="125" mass="14251">MNVCCDAGCFVFFTQNVTTIKPSHSHAPRTCALNLADIQIYRKCVLGIFLLMEEKGILLHHFSKSIEIIQLWISSPSPFSYQMEHSLLFLSFTYIITNRDVEKEDGGIVFVCFGLSYWADCPGKY</sequence>
<protein>
    <submittedName>
        <fullName evidence="1">Serine/threonine-protein kinase ATR</fullName>
    </submittedName>
</protein>
<gene>
    <name evidence="1" type="ORF">DR999_PMT15214</name>
</gene>
<keyword evidence="2" id="KW-1185">Reference proteome</keyword>
<evidence type="ECO:0000313" key="1">
    <source>
        <dbReference type="EMBL" id="TFK02449.1"/>
    </source>
</evidence>
<keyword evidence="1" id="KW-0808">Transferase</keyword>
<dbReference type="Proteomes" id="UP000297703">
    <property type="component" value="Unassembled WGS sequence"/>
</dbReference>